<dbReference type="PROSITE" id="PS50878">
    <property type="entry name" value="RT_POL"/>
    <property type="match status" value="1"/>
</dbReference>
<dbReference type="PANTHER" id="PTHR37984:SF5">
    <property type="entry name" value="PROTEIN NYNRIN-LIKE"/>
    <property type="match status" value="1"/>
</dbReference>
<dbReference type="Pfam" id="PF00078">
    <property type="entry name" value="RVT_1"/>
    <property type="match status" value="1"/>
</dbReference>
<dbReference type="GO" id="GO:0004519">
    <property type="term" value="F:endonuclease activity"/>
    <property type="evidence" value="ECO:0007669"/>
    <property type="project" value="UniProtKB-KW"/>
</dbReference>
<dbReference type="InterPro" id="IPR012337">
    <property type="entry name" value="RNaseH-like_sf"/>
</dbReference>
<feature type="domain" description="Integrase catalytic" evidence="8">
    <location>
        <begin position="687"/>
        <end position="844"/>
    </location>
</feature>
<proteinExistence type="predicted"/>
<dbReference type="CDD" id="cd09274">
    <property type="entry name" value="RNase_HI_RT_Ty3"/>
    <property type="match status" value="1"/>
</dbReference>
<dbReference type="PANTHER" id="PTHR37984">
    <property type="entry name" value="PROTEIN CBG26694"/>
    <property type="match status" value="1"/>
</dbReference>
<dbReference type="SUPFAM" id="SSF56672">
    <property type="entry name" value="DNA/RNA polymerases"/>
    <property type="match status" value="1"/>
</dbReference>
<dbReference type="InterPro" id="IPR000477">
    <property type="entry name" value="RT_dom"/>
</dbReference>
<dbReference type="CDD" id="cd01647">
    <property type="entry name" value="RT_LTR"/>
    <property type="match status" value="1"/>
</dbReference>
<feature type="domain" description="Reverse transcriptase" evidence="7">
    <location>
        <begin position="156"/>
        <end position="333"/>
    </location>
</feature>
<dbReference type="Pfam" id="PF00665">
    <property type="entry name" value="rve"/>
    <property type="match status" value="1"/>
</dbReference>
<dbReference type="GO" id="GO:0003676">
    <property type="term" value="F:nucleic acid binding"/>
    <property type="evidence" value="ECO:0007669"/>
    <property type="project" value="InterPro"/>
</dbReference>
<keyword evidence="2" id="KW-0540">Nuclease</keyword>
<dbReference type="InterPro" id="IPR041577">
    <property type="entry name" value="RT_RNaseH_2"/>
</dbReference>
<dbReference type="InterPro" id="IPR050951">
    <property type="entry name" value="Retrovirus_Pol_polyprotein"/>
</dbReference>
<evidence type="ECO:0000256" key="1">
    <source>
        <dbReference type="ARBA" id="ARBA00012493"/>
    </source>
</evidence>
<dbReference type="Gene3D" id="1.10.340.70">
    <property type="match status" value="1"/>
</dbReference>
<evidence type="ECO:0000313" key="9">
    <source>
        <dbReference type="Proteomes" id="UP000038045"/>
    </source>
</evidence>
<dbReference type="GO" id="GO:0042575">
    <property type="term" value="C:DNA polymerase complex"/>
    <property type="evidence" value="ECO:0007669"/>
    <property type="project" value="UniProtKB-ARBA"/>
</dbReference>
<evidence type="ECO:0000256" key="3">
    <source>
        <dbReference type="ARBA" id="ARBA00022759"/>
    </source>
</evidence>
<evidence type="ECO:0000259" key="8">
    <source>
        <dbReference type="PROSITE" id="PS50994"/>
    </source>
</evidence>
<evidence type="ECO:0000313" key="10">
    <source>
        <dbReference type="WBParaSite" id="PTRK_0000553800.1"/>
    </source>
</evidence>
<dbReference type="PROSITE" id="PS50994">
    <property type="entry name" value="INTEGRASE"/>
    <property type="match status" value="1"/>
</dbReference>
<evidence type="ECO:0000256" key="4">
    <source>
        <dbReference type="ARBA" id="ARBA00022918"/>
    </source>
</evidence>
<feature type="region of interest" description="Disordered" evidence="6">
    <location>
        <begin position="1036"/>
        <end position="1056"/>
    </location>
</feature>
<organism evidence="9 10">
    <name type="scientific">Parastrongyloides trichosuri</name>
    <name type="common">Possum-specific nematode worm</name>
    <dbReference type="NCBI Taxonomy" id="131310"/>
    <lineage>
        <taxon>Eukaryota</taxon>
        <taxon>Metazoa</taxon>
        <taxon>Ecdysozoa</taxon>
        <taxon>Nematoda</taxon>
        <taxon>Chromadorea</taxon>
        <taxon>Rhabditida</taxon>
        <taxon>Tylenchina</taxon>
        <taxon>Panagrolaimomorpha</taxon>
        <taxon>Strongyloidoidea</taxon>
        <taxon>Strongyloididae</taxon>
        <taxon>Parastrongyloides</taxon>
    </lineage>
</organism>
<dbReference type="InterPro" id="IPR001584">
    <property type="entry name" value="Integrase_cat-core"/>
</dbReference>
<dbReference type="InterPro" id="IPR043128">
    <property type="entry name" value="Rev_trsase/Diguanyl_cyclase"/>
</dbReference>
<keyword evidence="9" id="KW-1185">Reference proteome</keyword>
<name>A0A0N4ZD95_PARTI</name>
<dbReference type="Proteomes" id="UP000038045">
    <property type="component" value="Unplaced"/>
</dbReference>
<dbReference type="InterPro" id="IPR043502">
    <property type="entry name" value="DNA/RNA_pol_sf"/>
</dbReference>
<evidence type="ECO:0000256" key="6">
    <source>
        <dbReference type="SAM" id="MobiDB-lite"/>
    </source>
</evidence>
<dbReference type="SUPFAM" id="SSF53098">
    <property type="entry name" value="Ribonuclease H-like"/>
    <property type="match status" value="1"/>
</dbReference>
<sequence>MGKIPTESWTLRGINKIRDNRTTCKIINTGSKPIKISKNTPICMANMIKPDDIITAEDEYIANEANWEEKLPDAMLATPISDQELLETTKIPPVLRKLIIKYKKVFYEYRKNPGRYTGEIKHEIRLKPDAIPIQHPLRKYRNEHTEAMMDIVADLVANKQVQKSKSPWSSPVLMVKKKNGEYRKVVDYRNVNLLTMPETSVLPLIEDLLEKIAGNKIYTTIDLAAGFFQIPIEEKSKEITAFITPKGLYEYNVTPMGLAGSPATFQRVMEDTFGDLRKNVAVYMDDIIIFTNQESHVGIIEEVLKRLKKVGLKAKLKKTVFMEKRVHFLGHILSEDGIEIDDDKIKALQKLESPKDRKALRSFLGAANYFRRFIEGYAKIAAPITKLLSEKNEYIWGVEQENTFQLLKQRLMEAPILAAPDLQRNFVIHTDASEYAVGAVLLQEHPTDKYLRIIACASRTLNDIEKRWQVVEKEAFALIYAIKHFKYYIEGKTTDVYTDQRAVLAIKSPKENATKLRRYQMALMTYNLNIYYKEGKANVLADLLSRNPHEKTVKVALVTKQEDKSQITIPAGLNIPPEDFRLTQEDIQRLKFHYEDIFHYDEAKRIGYVIIKDKRKLYVPERTRTKIIQEYHTNPMIGGHFGGKRLSALIKLNYWWENMEIKLNCDKCNETKTVPGTTANWKGKWDVPDGPWERLNIDVRGPLPRTENGNEQLLVIIDDFSKFALALPMPDTTAKTIIRILTTQVFAVHGIPKLIRLDNAPYFTSAKFQEAMSNWKVDLRYSSPYNSNSNGEVERMNRTINEAMTCYDAAENWDSIIPVVIGSYNSQIHSTTEEQPFIVLNGRRKHTIEDNMEILNHLNNKEEQINHEETIDKVWKILKYKKARAQVNKIHPFKIGDIVTKKVQGRVGNYEKLTDKYEGRYIIEEINEETGSCKLTPQTRKPEEWFTTKSKLYFINDEVEGLVNLQIPIAYYGEYAGKLFLFGPKRESMFEEGVLGRQYVHLWDEDEFKEILEEEADIEEILRLKEESEITKEQIDLEEERWKTEQDPSEKINDNK</sequence>
<dbReference type="Gene3D" id="3.30.70.270">
    <property type="match status" value="2"/>
</dbReference>
<keyword evidence="4" id="KW-0808">Transferase</keyword>
<keyword evidence="5" id="KW-0511">Multifunctional enzyme</keyword>
<dbReference type="GO" id="GO:0003964">
    <property type="term" value="F:RNA-directed DNA polymerase activity"/>
    <property type="evidence" value="ECO:0007669"/>
    <property type="project" value="UniProtKB-KW"/>
</dbReference>
<evidence type="ECO:0000259" key="7">
    <source>
        <dbReference type="PROSITE" id="PS50878"/>
    </source>
</evidence>
<evidence type="ECO:0000256" key="5">
    <source>
        <dbReference type="ARBA" id="ARBA00023268"/>
    </source>
</evidence>
<keyword evidence="4" id="KW-0548">Nucleotidyltransferase</keyword>
<dbReference type="Pfam" id="PF17919">
    <property type="entry name" value="RT_RNaseH_2"/>
    <property type="match status" value="1"/>
</dbReference>
<reference evidence="10" key="1">
    <citation type="submission" date="2017-02" db="UniProtKB">
        <authorList>
            <consortium name="WormBaseParasite"/>
        </authorList>
    </citation>
    <scope>IDENTIFICATION</scope>
</reference>
<dbReference type="STRING" id="131310.A0A0N4ZD95"/>
<dbReference type="FunFam" id="3.30.70.270:FF:000026">
    <property type="entry name" value="Transposon Ty3-G Gag-Pol polyprotein"/>
    <property type="match status" value="1"/>
</dbReference>
<keyword evidence="4" id="KW-0695">RNA-directed DNA polymerase</keyword>
<dbReference type="Gene3D" id="3.10.10.10">
    <property type="entry name" value="HIV Type 1 Reverse Transcriptase, subunit A, domain 1"/>
    <property type="match status" value="1"/>
</dbReference>
<evidence type="ECO:0000256" key="2">
    <source>
        <dbReference type="ARBA" id="ARBA00022722"/>
    </source>
</evidence>
<dbReference type="Gene3D" id="3.30.420.10">
    <property type="entry name" value="Ribonuclease H-like superfamily/Ribonuclease H"/>
    <property type="match status" value="1"/>
</dbReference>
<dbReference type="Pfam" id="PF17921">
    <property type="entry name" value="Integrase_H2C2"/>
    <property type="match status" value="1"/>
</dbReference>
<dbReference type="WBParaSite" id="PTRK_0000553800.1">
    <property type="protein sequence ID" value="PTRK_0000553800.1"/>
    <property type="gene ID" value="PTRK_0000553800"/>
</dbReference>
<protein>
    <recommendedName>
        <fullName evidence="1">RNA-directed DNA polymerase</fullName>
        <ecNumber evidence="1">2.7.7.49</ecNumber>
    </recommendedName>
</protein>
<dbReference type="AlphaFoldDB" id="A0A0N4ZD95"/>
<accession>A0A0N4ZD95</accession>
<dbReference type="EC" id="2.7.7.49" evidence="1"/>
<dbReference type="InterPro" id="IPR036397">
    <property type="entry name" value="RNaseH_sf"/>
</dbReference>
<dbReference type="InterPro" id="IPR041588">
    <property type="entry name" value="Integrase_H2C2"/>
</dbReference>
<keyword evidence="3" id="KW-0255">Endonuclease</keyword>
<keyword evidence="3" id="KW-0378">Hydrolase</keyword>
<dbReference type="FunFam" id="3.10.20.370:FF:000001">
    <property type="entry name" value="Retrovirus-related Pol polyprotein from transposon 17.6-like protein"/>
    <property type="match status" value="1"/>
</dbReference>
<dbReference type="GO" id="GO:0015074">
    <property type="term" value="P:DNA integration"/>
    <property type="evidence" value="ECO:0007669"/>
    <property type="project" value="InterPro"/>
</dbReference>